<keyword evidence="1" id="KW-0472">Membrane</keyword>
<sequence length="139" mass="15960">MNSYATWLRSPCTQICPNQSPWHLAGSLDLGWFSMAARNLRDITSKRRRETRFYLCISIAAALAVPVSLETIRISIPHRQWRAIEFPSSPYTLKHRCRSASPSFKLSNLVDHAVHMEKVSYNRPASCFLGCFLYNAKNR</sequence>
<dbReference type="Proteomes" id="UP000054270">
    <property type="component" value="Unassembled WGS sequence"/>
</dbReference>
<dbReference type="EMBL" id="KN817534">
    <property type="protein sequence ID" value="KJA24824.1"/>
    <property type="molecule type" value="Genomic_DNA"/>
</dbReference>
<reference evidence="3" key="1">
    <citation type="submission" date="2014-04" db="EMBL/GenBank/DDBJ databases">
        <title>Evolutionary Origins and Diversification of the Mycorrhizal Mutualists.</title>
        <authorList>
            <consortium name="DOE Joint Genome Institute"/>
            <consortium name="Mycorrhizal Genomics Consortium"/>
            <person name="Kohler A."/>
            <person name="Kuo A."/>
            <person name="Nagy L.G."/>
            <person name="Floudas D."/>
            <person name="Copeland A."/>
            <person name="Barry K.W."/>
            <person name="Cichocki N."/>
            <person name="Veneault-Fourrey C."/>
            <person name="LaButti K."/>
            <person name="Lindquist E.A."/>
            <person name="Lipzen A."/>
            <person name="Lundell T."/>
            <person name="Morin E."/>
            <person name="Murat C."/>
            <person name="Riley R."/>
            <person name="Ohm R."/>
            <person name="Sun H."/>
            <person name="Tunlid A."/>
            <person name="Henrissat B."/>
            <person name="Grigoriev I.V."/>
            <person name="Hibbett D.S."/>
            <person name="Martin F."/>
        </authorList>
    </citation>
    <scope>NUCLEOTIDE SEQUENCE [LARGE SCALE GENOMIC DNA]</scope>
    <source>
        <strain evidence="3">FD-334 SS-4</strain>
    </source>
</reference>
<gene>
    <name evidence="2" type="ORF">HYPSUDRAFT_448831</name>
</gene>
<keyword evidence="1" id="KW-1133">Transmembrane helix</keyword>
<proteinExistence type="predicted"/>
<name>A0A0D2P1M6_HYPSF</name>
<evidence type="ECO:0000313" key="2">
    <source>
        <dbReference type="EMBL" id="KJA24824.1"/>
    </source>
</evidence>
<protein>
    <submittedName>
        <fullName evidence="2">Uncharacterized protein</fullName>
    </submittedName>
</protein>
<keyword evidence="1" id="KW-0812">Transmembrane</keyword>
<evidence type="ECO:0000256" key="1">
    <source>
        <dbReference type="SAM" id="Phobius"/>
    </source>
</evidence>
<organism evidence="2 3">
    <name type="scientific">Hypholoma sublateritium (strain FD-334 SS-4)</name>
    <dbReference type="NCBI Taxonomy" id="945553"/>
    <lineage>
        <taxon>Eukaryota</taxon>
        <taxon>Fungi</taxon>
        <taxon>Dikarya</taxon>
        <taxon>Basidiomycota</taxon>
        <taxon>Agaricomycotina</taxon>
        <taxon>Agaricomycetes</taxon>
        <taxon>Agaricomycetidae</taxon>
        <taxon>Agaricales</taxon>
        <taxon>Agaricineae</taxon>
        <taxon>Strophariaceae</taxon>
        <taxon>Hypholoma</taxon>
    </lineage>
</organism>
<dbReference type="AlphaFoldDB" id="A0A0D2P1M6"/>
<keyword evidence="3" id="KW-1185">Reference proteome</keyword>
<feature type="transmembrane region" description="Helical" evidence="1">
    <location>
        <begin position="51"/>
        <end position="69"/>
    </location>
</feature>
<accession>A0A0D2P1M6</accession>
<evidence type="ECO:0000313" key="3">
    <source>
        <dbReference type="Proteomes" id="UP000054270"/>
    </source>
</evidence>